<evidence type="ECO:0000256" key="8">
    <source>
        <dbReference type="ARBA" id="ARBA00022801"/>
    </source>
</evidence>
<keyword evidence="9" id="KW-0106">Calcium</keyword>
<keyword evidence="11 15" id="KW-0472">Membrane</keyword>
<feature type="transmembrane region" description="Helical" evidence="15">
    <location>
        <begin position="1302"/>
        <end position="1320"/>
    </location>
</feature>
<dbReference type="Gene3D" id="1.10.287.70">
    <property type="match status" value="1"/>
</dbReference>
<dbReference type="InterPro" id="IPR003915">
    <property type="entry name" value="PKD_2"/>
</dbReference>
<evidence type="ECO:0000256" key="5">
    <source>
        <dbReference type="ARBA" id="ARBA00022692"/>
    </source>
</evidence>
<evidence type="ECO:0000256" key="4">
    <source>
        <dbReference type="ARBA" id="ARBA00008779"/>
    </source>
</evidence>
<reference evidence="20 21" key="1">
    <citation type="submission" date="2023-09" db="EMBL/GenBank/DDBJ databases">
        <title>Genomes of two closely related lineages of the louse Polyplax serrata with different host specificities.</title>
        <authorList>
            <person name="Martinu J."/>
            <person name="Tarabai H."/>
            <person name="Stefka J."/>
            <person name="Hypsa V."/>
        </authorList>
    </citation>
    <scope>NUCLEOTIDE SEQUENCE [LARGE SCALE GENOMIC DNA]</scope>
    <source>
        <strain evidence="20">98ZLc_SE</strain>
    </source>
</reference>
<evidence type="ECO:0000256" key="3">
    <source>
        <dbReference type="ARBA" id="ARBA00007200"/>
    </source>
</evidence>
<accession>A0ABR1BC75</accession>
<keyword evidence="5 15" id="KW-0812">Transmembrane</keyword>
<feature type="domain" description="Sulfatase N-terminal" evidence="17">
    <location>
        <begin position="22"/>
        <end position="381"/>
    </location>
</feature>
<evidence type="ECO:0000259" key="19">
    <source>
        <dbReference type="Pfam" id="PF20519"/>
    </source>
</evidence>
<evidence type="ECO:0000256" key="10">
    <source>
        <dbReference type="ARBA" id="ARBA00022989"/>
    </source>
</evidence>
<evidence type="ECO:0000256" key="7">
    <source>
        <dbReference type="ARBA" id="ARBA00022729"/>
    </source>
</evidence>
<gene>
    <name evidence="20" type="ORF">RUM44_008423</name>
</gene>
<organism evidence="20 21">
    <name type="scientific">Polyplax serrata</name>
    <name type="common">Common mouse louse</name>
    <dbReference type="NCBI Taxonomy" id="468196"/>
    <lineage>
        <taxon>Eukaryota</taxon>
        <taxon>Metazoa</taxon>
        <taxon>Ecdysozoa</taxon>
        <taxon>Arthropoda</taxon>
        <taxon>Hexapoda</taxon>
        <taxon>Insecta</taxon>
        <taxon>Pterygota</taxon>
        <taxon>Neoptera</taxon>
        <taxon>Paraneoptera</taxon>
        <taxon>Psocodea</taxon>
        <taxon>Troctomorpha</taxon>
        <taxon>Phthiraptera</taxon>
        <taxon>Anoplura</taxon>
        <taxon>Polyplacidae</taxon>
        <taxon>Polyplax</taxon>
    </lineage>
</organism>
<feature type="compositionally biased region" description="Polar residues" evidence="14">
    <location>
        <begin position="634"/>
        <end position="648"/>
    </location>
</feature>
<evidence type="ECO:0000259" key="17">
    <source>
        <dbReference type="Pfam" id="PF00884"/>
    </source>
</evidence>
<evidence type="ECO:0000256" key="16">
    <source>
        <dbReference type="SAM" id="SignalP"/>
    </source>
</evidence>
<feature type="transmembrane region" description="Helical" evidence="15">
    <location>
        <begin position="1178"/>
        <end position="1196"/>
    </location>
</feature>
<proteinExistence type="inferred from homology"/>
<feature type="transmembrane region" description="Helical" evidence="15">
    <location>
        <begin position="915"/>
        <end position="933"/>
    </location>
</feature>
<feature type="transmembrane region" description="Helical" evidence="15">
    <location>
        <begin position="1367"/>
        <end position="1388"/>
    </location>
</feature>
<evidence type="ECO:0000256" key="2">
    <source>
        <dbReference type="ARBA" id="ARBA00004141"/>
    </source>
</evidence>
<dbReference type="PANTHER" id="PTHR45953:SF1">
    <property type="entry name" value="IDURONATE 2-SULFATASE"/>
    <property type="match status" value="1"/>
</dbReference>
<evidence type="ECO:0000256" key="13">
    <source>
        <dbReference type="SAM" id="Coils"/>
    </source>
</evidence>
<protein>
    <submittedName>
        <fullName evidence="20">Uncharacterized protein</fullName>
    </submittedName>
</protein>
<feature type="region of interest" description="Disordered" evidence="14">
    <location>
        <begin position="609"/>
        <end position="648"/>
    </location>
</feature>
<dbReference type="InterPro" id="IPR017850">
    <property type="entry name" value="Alkaline_phosphatase_core_sf"/>
</dbReference>
<dbReference type="PRINTS" id="PR01433">
    <property type="entry name" value="POLYCYSTIN2"/>
</dbReference>
<keyword evidence="12" id="KW-0325">Glycoprotein</keyword>
<feature type="transmembrane region" description="Helical" evidence="15">
    <location>
        <begin position="1211"/>
        <end position="1244"/>
    </location>
</feature>
<sequence length="1531" mass="176502">MRIYVWLTILLVSHVCTSNPFNVLLITVDDLRPSIGAYGDENAVTPNIDKLANEGILFKNAFAQQALCAPSRNSFLTSRRPDTLHLYDFYSYWRNFAGNFTTLPQYFKSNSYYTKSIGKVFHPGDSSNFTDDYPLSWSEPAWHPKTEKYKNSPVCPTQRGRFTNLYCPVTISDQPGKTLPDIESTIEAIKFLKSWKKGDKSFFLAVGFHKPHVPFKFPKKFATLHPLTKITLPGLRNYPPGLPGIAWNPWNDIRWRDDIANLNISYPFGFFNDHWIRKIRQGYFASVSYVDSLIGQLLDTLKMTNLNTNTIVVLMGDHGWSLGEHGEWSKYSNFDVAVKVPLIFRIPGEVYFKNNAIKSNLKLRQPVELLDVFPTLVSLAGLPEIPKCPKHSAEIKLCTEGNNLWPLIKSQILDQDEVKLPEFEKYALSQYPRPGVSPSVSPNSDKPKLHNIKFMGYSVRTRRYRFTQWVPWDPQTFKADWQQVNETEFYDHYIDPNEDLNLHGRPGLEEVEAALGDLLRKSFWSWTSKEMSKKMTCMQATTDGLLFGLLIGYAVEFVNTLARSNIYNEPAIHRPNIRSIILCNPYGTAACLAAFWAFKFYGHTSQQTLHQMDESEQNGQTDGETPENKRSFTVRESQTKTSSSRNLQGWRANSSKSLLRKTSRASSRDLIDVMSKFSREKGRNWMGSLEEEAGLGQTAEADVTSYLSKELSKISLGEFGLSHSLRKTYNLIDLQTGIVNNRVETNEDEPEHRDNEYHHLNLNETDLSDSFGPEPSQETLQGHASSSRAENDVAGAAETVPAVTPGKRKKPFKGITVAHMHEKKQKKKIRTSFFNNFAKRTQTGDRPSAPCKPTKEDCKPYLDIEKAKLKAKNKKKRKKKKGTQIQPEEIQWGLIQNKKVSTNDDLALKSYFQSVLFYMVYLAFVTIIAIHIVDSNMYYYRQIMTSLFLDTPNVPDTANGTGAFASKTLRNARTIPDFWAFAQTTMIKMFHWNFYYPQIDAVENEKDDRKMFYDNQILGVPRLRQLRVASNSCTIHPLMLRFFNECYAYYSVYAEDVKPIRRDMRDKVTATAWVYTEAEKLGSTSYWGDISIYGGGGYYLDMGRTENETVRMVAELKKYNWLSQGTRAVLIEFNMYNVNVNYFVICKIAIEFPPFGGILVSYEIAPLKVVRYLRKPDFFFLGCEFLLLFFICYFVFDLVQTFKLRNMSPMLAFWIFVDIVIILLAVIYVCLVIVLFVEATFILNDLNKNYYKHKSYDRVLELQKIYQYDTAFLLFFSWLKLLSYLDFANVLLEFHSTLLQSILYMCTFLPVFLTILMAFAKMGFILFGTQVEDYSSLWKSAFTIMKIFGGTFEVQQIQLCSPIIAPIYYIALTVVCIFLMMCLFIAIVSEVYRTVKSSITIGTPLAQQYMKLGVYNFLKFFKQERLLGKKIVRYDVYESVKSSLKRAGFTDNEIEAFFEEYEIDPGNVHSQSKRNEILEKLEMNYYEITETAEQYELKQLSIRMDDISNKIEEIEASLQPALDKIDLLLRR</sequence>
<evidence type="ECO:0000313" key="20">
    <source>
        <dbReference type="EMBL" id="KAK6637999.1"/>
    </source>
</evidence>
<dbReference type="CDD" id="cd16030">
    <property type="entry name" value="iduronate-2-sulfatase"/>
    <property type="match status" value="1"/>
</dbReference>
<dbReference type="PANTHER" id="PTHR45953">
    <property type="entry name" value="IDURONATE 2-SULFATASE"/>
    <property type="match status" value="1"/>
</dbReference>
<comment type="similarity">
    <text evidence="3">Belongs to the polycystin family.</text>
</comment>
<evidence type="ECO:0000313" key="21">
    <source>
        <dbReference type="Proteomes" id="UP001359485"/>
    </source>
</evidence>
<feature type="compositionally biased region" description="Polar residues" evidence="14">
    <location>
        <begin position="776"/>
        <end position="788"/>
    </location>
</feature>
<comment type="subcellular location">
    <subcellularLocation>
        <location evidence="2">Membrane</location>
        <topology evidence="2">Multi-pass membrane protein</topology>
    </subcellularLocation>
</comment>
<evidence type="ECO:0000259" key="18">
    <source>
        <dbReference type="Pfam" id="PF08016"/>
    </source>
</evidence>
<feature type="domain" description="Polycystin" evidence="19">
    <location>
        <begin position="972"/>
        <end position="1168"/>
    </location>
</feature>
<dbReference type="InterPro" id="IPR035874">
    <property type="entry name" value="IDS"/>
</dbReference>
<dbReference type="InterPro" id="IPR000917">
    <property type="entry name" value="Sulfatase_N"/>
</dbReference>
<dbReference type="InterPro" id="IPR013122">
    <property type="entry name" value="PKD1_2_channel"/>
</dbReference>
<dbReference type="SUPFAM" id="SSF53649">
    <property type="entry name" value="Alkaline phosphatase-like"/>
    <property type="match status" value="1"/>
</dbReference>
<feature type="signal peptide" evidence="16">
    <location>
        <begin position="1"/>
        <end position="18"/>
    </location>
</feature>
<feature type="coiled-coil region" evidence="13">
    <location>
        <begin position="1478"/>
        <end position="1517"/>
    </location>
</feature>
<dbReference type="Pfam" id="PF00884">
    <property type="entry name" value="Sulfatase"/>
    <property type="match status" value="1"/>
</dbReference>
<name>A0ABR1BC75_POLSC</name>
<evidence type="ECO:0000256" key="11">
    <source>
        <dbReference type="ARBA" id="ARBA00023136"/>
    </source>
</evidence>
<evidence type="ECO:0000256" key="15">
    <source>
        <dbReference type="SAM" id="Phobius"/>
    </source>
</evidence>
<comment type="caution">
    <text evidence="20">The sequence shown here is derived from an EMBL/GenBank/DDBJ whole genome shotgun (WGS) entry which is preliminary data.</text>
</comment>
<evidence type="ECO:0000256" key="14">
    <source>
        <dbReference type="SAM" id="MobiDB-lite"/>
    </source>
</evidence>
<dbReference type="Proteomes" id="UP001359485">
    <property type="component" value="Unassembled WGS sequence"/>
</dbReference>
<feature type="domain" description="Polycystin cation channel PKD1/PKD2" evidence="18">
    <location>
        <begin position="1171"/>
        <end position="1395"/>
    </location>
</feature>
<evidence type="ECO:0000256" key="12">
    <source>
        <dbReference type="ARBA" id="ARBA00023180"/>
    </source>
</evidence>
<evidence type="ECO:0000256" key="9">
    <source>
        <dbReference type="ARBA" id="ARBA00022837"/>
    </source>
</evidence>
<dbReference type="Pfam" id="PF08016">
    <property type="entry name" value="PKD_channel"/>
    <property type="match status" value="1"/>
</dbReference>
<dbReference type="Gene3D" id="3.40.720.10">
    <property type="entry name" value="Alkaline Phosphatase, subunit A"/>
    <property type="match status" value="1"/>
</dbReference>
<evidence type="ECO:0000256" key="1">
    <source>
        <dbReference type="ARBA" id="ARBA00001913"/>
    </source>
</evidence>
<dbReference type="Pfam" id="PF20519">
    <property type="entry name" value="Polycystin_dom"/>
    <property type="match status" value="1"/>
</dbReference>
<keyword evidence="6" id="KW-0479">Metal-binding</keyword>
<keyword evidence="13" id="KW-0175">Coiled coil</keyword>
<dbReference type="EMBL" id="JAWJWF010000002">
    <property type="protein sequence ID" value="KAK6637999.1"/>
    <property type="molecule type" value="Genomic_DNA"/>
</dbReference>
<dbReference type="InterPro" id="IPR046791">
    <property type="entry name" value="Polycystin_dom"/>
</dbReference>
<feature type="region of interest" description="Disordered" evidence="14">
    <location>
        <begin position="764"/>
        <end position="810"/>
    </location>
</feature>
<keyword evidence="7 16" id="KW-0732">Signal</keyword>
<comment type="cofactor">
    <cofactor evidence="1">
        <name>Ca(2+)</name>
        <dbReference type="ChEBI" id="CHEBI:29108"/>
    </cofactor>
</comment>
<evidence type="ECO:0000256" key="6">
    <source>
        <dbReference type="ARBA" id="ARBA00022723"/>
    </source>
</evidence>
<keyword evidence="21" id="KW-1185">Reference proteome</keyword>
<keyword evidence="10 15" id="KW-1133">Transmembrane helix</keyword>
<comment type="similarity">
    <text evidence="4">Belongs to the sulfatase family.</text>
</comment>
<keyword evidence="8" id="KW-0378">Hydrolase</keyword>
<feature type="chain" id="PRO_5046971040" evidence="16">
    <location>
        <begin position="19"/>
        <end position="1531"/>
    </location>
</feature>